<dbReference type="GO" id="GO:0016020">
    <property type="term" value="C:membrane"/>
    <property type="evidence" value="ECO:0007669"/>
    <property type="project" value="UniProtKB-SubCell"/>
</dbReference>
<dbReference type="GO" id="GO:0055085">
    <property type="term" value="P:transmembrane transport"/>
    <property type="evidence" value="ECO:0007669"/>
    <property type="project" value="InterPro"/>
</dbReference>
<feature type="transmembrane region" description="Helical" evidence="7">
    <location>
        <begin position="126"/>
        <end position="148"/>
    </location>
</feature>
<sequence>MASNSQLHSMIISDKTSARPSTPTIVEDAELQTNANETTSLLDQHHQKFDKKYTEDGFIIDTKDEEDEAKFNHSNAGKFEDPSSPKSRKQRSQSQLSLLEEEMDQYNMKKEEPSIQFNLSPKAKQYLNYAKIAFLFACFVVLIIFFSMHEEVENQQEFLAISKSMPFYANLTELEDNHPPVIKIDIYAPLNKEFDKPSNLNMSYTLVYTTSSGEMVAMETVYLALADEDPSLKTEDWIDYRSRIQLLNERNDDEVTYGMVFETSVPDIMTFGFSYHPQPKSSDLAVLIGFIILLMVYVLIGFELIHRTLAAMLGAFAVLAVQSTFNERPTLEGVMEMVDYETLALLWGMMTIVAIFSETGFFEWCALQSYKFAKGQVWTLITLLCVFSGVVSAFLDNVTTILLLTPVTISLCEVLQLDPRHVLIAEVLFSNIGGTATAVGDPPNVIIISNSEIQDAFCEICGNYIY</sequence>
<dbReference type="OrthoDB" id="442352at2759"/>
<dbReference type="EMBL" id="JAIZAY010000015">
    <property type="protein sequence ID" value="KAJ8028737.1"/>
    <property type="molecule type" value="Genomic_DNA"/>
</dbReference>
<evidence type="ECO:0000256" key="3">
    <source>
        <dbReference type="ARBA" id="ARBA00022692"/>
    </source>
</evidence>
<protein>
    <submittedName>
        <fullName evidence="9">P protein</fullName>
    </submittedName>
</protein>
<dbReference type="PANTHER" id="PTHR43568:SF1">
    <property type="entry name" value="P PROTEIN"/>
    <property type="match status" value="1"/>
</dbReference>
<keyword evidence="2" id="KW-0813">Transport</keyword>
<comment type="subcellular location">
    <subcellularLocation>
        <location evidence="1">Membrane</location>
        <topology evidence="1">Multi-pass membrane protein</topology>
    </subcellularLocation>
</comment>
<keyword evidence="4 7" id="KW-1133">Transmembrane helix</keyword>
<proteinExistence type="predicted"/>
<dbReference type="InterPro" id="IPR004680">
    <property type="entry name" value="Cit_transptr-like_dom"/>
</dbReference>
<reference evidence="9" key="1">
    <citation type="submission" date="2021-10" db="EMBL/GenBank/DDBJ databases">
        <title>Tropical sea cucumber genome reveals ecological adaptation and Cuvierian tubules defense mechanism.</title>
        <authorList>
            <person name="Chen T."/>
        </authorList>
    </citation>
    <scope>NUCLEOTIDE SEQUENCE</scope>
    <source>
        <strain evidence="9">Nanhai2018</strain>
        <tissue evidence="9">Muscle</tissue>
    </source>
</reference>
<evidence type="ECO:0000313" key="10">
    <source>
        <dbReference type="Proteomes" id="UP001152320"/>
    </source>
</evidence>
<dbReference type="Pfam" id="PF03600">
    <property type="entry name" value="CitMHS"/>
    <property type="match status" value="1"/>
</dbReference>
<evidence type="ECO:0000259" key="8">
    <source>
        <dbReference type="Pfam" id="PF03600"/>
    </source>
</evidence>
<evidence type="ECO:0000256" key="6">
    <source>
        <dbReference type="SAM" id="MobiDB-lite"/>
    </source>
</evidence>
<evidence type="ECO:0000256" key="1">
    <source>
        <dbReference type="ARBA" id="ARBA00004141"/>
    </source>
</evidence>
<organism evidence="9 10">
    <name type="scientific">Holothuria leucospilota</name>
    <name type="common">Black long sea cucumber</name>
    <name type="synonym">Mertensiothuria leucospilota</name>
    <dbReference type="NCBI Taxonomy" id="206669"/>
    <lineage>
        <taxon>Eukaryota</taxon>
        <taxon>Metazoa</taxon>
        <taxon>Echinodermata</taxon>
        <taxon>Eleutherozoa</taxon>
        <taxon>Echinozoa</taxon>
        <taxon>Holothuroidea</taxon>
        <taxon>Aspidochirotacea</taxon>
        <taxon>Aspidochirotida</taxon>
        <taxon>Holothuriidae</taxon>
        <taxon>Holothuria</taxon>
    </lineage>
</organism>
<dbReference type="Proteomes" id="UP001152320">
    <property type="component" value="Chromosome 15"/>
</dbReference>
<dbReference type="InterPro" id="IPR051475">
    <property type="entry name" value="Diverse_Ion_Transporter"/>
</dbReference>
<evidence type="ECO:0000256" key="4">
    <source>
        <dbReference type="ARBA" id="ARBA00022989"/>
    </source>
</evidence>
<feature type="region of interest" description="Disordered" evidence="6">
    <location>
        <begin position="1"/>
        <end position="25"/>
    </location>
</feature>
<feature type="transmembrane region" description="Helical" evidence="7">
    <location>
        <begin position="377"/>
        <end position="395"/>
    </location>
</feature>
<keyword evidence="3 7" id="KW-0812">Transmembrane</keyword>
<keyword evidence="5 7" id="KW-0472">Membrane</keyword>
<dbReference type="AlphaFoldDB" id="A0A9Q1GXP2"/>
<feature type="transmembrane region" description="Helical" evidence="7">
    <location>
        <begin position="345"/>
        <end position="365"/>
    </location>
</feature>
<evidence type="ECO:0000256" key="7">
    <source>
        <dbReference type="SAM" id="Phobius"/>
    </source>
</evidence>
<accession>A0A9Q1GXP2</accession>
<dbReference type="PANTHER" id="PTHR43568">
    <property type="entry name" value="P PROTEIN"/>
    <property type="match status" value="1"/>
</dbReference>
<comment type="caution">
    <text evidence="9">The sequence shown here is derived from an EMBL/GenBank/DDBJ whole genome shotgun (WGS) entry which is preliminary data.</text>
</comment>
<feature type="compositionally biased region" description="Polar residues" evidence="6">
    <location>
        <begin position="1"/>
        <end position="24"/>
    </location>
</feature>
<evidence type="ECO:0000313" key="9">
    <source>
        <dbReference type="EMBL" id="KAJ8028737.1"/>
    </source>
</evidence>
<keyword evidence="10" id="KW-1185">Reference proteome</keyword>
<gene>
    <name evidence="9" type="ORF">HOLleu_31063</name>
</gene>
<name>A0A9Q1GXP2_HOLLE</name>
<evidence type="ECO:0000256" key="2">
    <source>
        <dbReference type="ARBA" id="ARBA00022448"/>
    </source>
</evidence>
<feature type="transmembrane region" description="Helical" evidence="7">
    <location>
        <begin position="284"/>
        <end position="302"/>
    </location>
</feature>
<feature type="domain" description="Citrate transporter-like" evidence="8">
    <location>
        <begin position="297"/>
        <end position="454"/>
    </location>
</feature>
<evidence type="ECO:0000256" key="5">
    <source>
        <dbReference type="ARBA" id="ARBA00023136"/>
    </source>
</evidence>
<feature type="region of interest" description="Disordered" evidence="6">
    <location>
        <begin position="69"/>
        <end position="96"/>
    </location>
</feature>